<dbReference type="InterPro" id="IPR032675">
    <property type="entry name" value="LRR_dom_sf"/>
</dbReference>
<reference evidence="3" key="1">
    <citation type="submission" date="2023-10" db="EMBL/GenBank/DDBJ databases">
        <title>Genome assembly of Pristionchus species.</title>
        <authorList>
            <person name="Yoshida K."/>
            <person name="Sommer R.J."/>
        </authorList>
    </citation>
    <scope>NUCLEOTIDE SEQUENCE</scope>
    <source>
        <strain evidence="3">RS5133</strain>
    </source>
</reference>
<dbReference type="EMBL" id="BTSY01000005">
    <property type="protein sequence ID" value="GMT31052.1"/>
    <property type="molecule type" value="Genomic_DNA"/>
</dbReference>
<keyword evidence="2" id="KW-0677">Repeat</keyword>
<feature type="non-terminal residue" evidence="3">
    <location>
        <position position="1"/>
    </location>
</feature>
<name>A0AAV5WJ73_9BILA</name>
<dbReference type="SUPFAM" id="SSF52058">
    <property type="entry name" value="L domain-like"/>
    <property type="match status" value="1"/>
</dbReference>
<keyword evidence="1" id="KW-0433">Leucine-rich repeat</keyword>
<feature type="non-terminal residue" evidence="3">
    <location>
        <position position="296"/>
    </location>
</feature>
<evidence type="ECO:0000313" key="3">
    <source>
        <dbReference type="EMBL" id="GMT31052.1"/>
    </source>
</evidence>
<comment type="caution">
    <text evidence="3">The sequence shown here is derived from an EMBL/GenBank/DDBJ whole genome shotgun (WGS) entry which is preliminary data.</text>
</comment>
<dbReference type="InterPro" id="IPR001611">
    <property type="entry name" value="Leu-rich_rpt"/>
</dbReference>
<keyword evidence="4" id="KW-1185">Reference proteome</keyword>
<dbReference type="Pfam" id="PF00560">
    <property type="entry name" value="LRR_1"/>
    <property type="match status" value="1"/>
</dbReference>
<evidence type="ECO:0000256" key="2">
    <source>
        <dbReference type="ARBA" id="ARBA00022737"/>
    </source>
</evidence>
<organism evidence="3 4">
    <name type="scientific">Pristionchus fissidentatus</name>
    <dbReference type="NCBI Taxonomy" id="1538716"/>
    <lineage>
        <taxon>Eukaryota</taxon>
        <taxon>Metazoa</taxon>
        <taxon>Ecdysozoa</taxon>
        <taxon>Nematoda</taxon>
        <taxon>Chromadorea</taxon>
        <taxon>Rhabditida</taxon>
        <taxon>Rhabditina</taxon>
        <taxon>Diplogasteromorpha</taxon>
        <taxon>Diplogasteroidea</taxon>
        <taxon>Neodiplogasteridae</taxon>
        <taxon>Pristionchus</taxon>
    </lineage>
</organism>
<protein>
    <submittedName>
        <fullName evidence="3">Uncharacterized protein</fullName>
    </submittedName>
</protein>
<dbReference type="AlphaFoldDB" id="A0AAV5WJ73"/>
<evidence type="ECO:0000256" key="1">
    <source>
        <dbReference type="ARBA" id="ARBA00022614"/>
    </source>
</evidence>
<dbReference type="PANTHER" id="PTHR45712:SF22">
    <property type="entry name" value="INSULIN-LIKE GROWTH FACTOR-BINDING PROTEIN COMPLEX ACID LABILE SUBUNIT"/>
    <property type="match status" value="1"/>
</dbReference>
<evidence type="ECO:0000313" key="4">
    <source>
        <dbReference type="Proteomes" id="UP001432322"/>
    </source>
</evidence>
<dbReference type="GO" id="GO:0005615">
    <property type="term" value="C:extracellular space"/>
    <property type="evidence" value="ECO:0007669"/>
    <property type="project" value="TreeGrafter"/>
</dbReference>
<dbReference type="PROSITE" id="PS51450">
    <property type="entry name" value="LRR"/>
    <property type="match status" value="1"/>
</dbReference>
<accession>A0AAV5WJ73</accession>
<gene>
    <name evidence="3" type="ORF">PFISCL1PPCAC_22349</name>
</gene>
<dbReference type="Gene3D" id="3.80.10.10">
    <property type="entry name" value="Ribonuclease Inhibitor"/>
    <property type="match status" value="1"/>
</dbReference>
<dbReference type="PANTHER" id="PTHR45712">
    <property type="entry name" value="AGAP008170-PA"/>
    <property type="match status" value="1"/>
</dbReference>
<dbReference type="InterPro" id="IPR050333">
    <property type="entry name" value="SLRP"/>
</dbReference>
<sequence>EESEASCRPIHSQAHGVNLVCCGGNSTLNKDCEFAQYCSLHDICTCSILLTEKLNCTLDRKGSLFQWRDHSKSGERLHCNSPNLPGNDTTTPYTVRIEKWNEITTTPFVLSLCALNVTTLTILDKGDLLSTWDLTKCMPRLRVLEITLGTVTRLDIYQLFRSLRWLETLRITNVGFDFWHSVSPWVSSISYLHIENSALRELPKWLSLARGLKRVHIQGTRVHSIESIAAMENLQSVKLAKNEIGSLGAIEFKSSQLFDVDLSFNKISSLSSSIFSACSELRVLDLSNNPLSALPG</sequence>
<dbReference type="Proteomes" id="UP001432322">
    <property type="component" value="Unassembled WGS sequence"/>
</dbReference>
<proteinExistence type="predicted"/>